<accession>A0A1J6ITT6</accession>
<gene>
    <name evidence="8" type="ORF">A4A49_56446</name>
    <name evidence="7" type="ORF">A4A49_62853</name>
</gene>
<dbReference type="AlphaFoldDB" id="A0A1J6ITT6"/>
<dbReference type="Gramene" id="OIT38409">
    <property type="protein sequence ID" value="OIT38409"/>
    <property type="gene ID" value="A4A49_56446"/>
</dbReference>
<evidence type="ECO:0000256" key="5">
    <source>
        <dbReference type="ARBA" id="ARBA00023157"/>
    </source>
</evidence>
<dbReference type="Proteomes" id="UP000187609">
    <property type="component" value="Unassembled WGS sequence"/>
</dbReference>
<evidence type="ECO:0000313" key="8">
    <source>
        <dbReference type="EMBL" id="OIT38409.1"/>
    </source>
</evidence>
<evidence type="ECO:0000256" key="1">
    <source>
        <dbReference type="ARBA" id="ARBA00006722"/>
    </source>
</evidence>
<feature type="signal peptide" evidence="6">
    <location>
        <begin position="1"/>
        <end position="26"/>
    </location>
</feature>
<evidence type="ECO:0000256" key="2">
    <source>
        <dbReference type="ARBA" id="ARBA00022529"/>
    </source>
</evidence>
<evidence type="ECO:0008006" key="10">
    <source>
        <dbReference type="Google" id="ProtNLM"/>
    </source>
</evidence>
<evidence type="ECO:0000256" key="4">
    <source>
        <dbReference type="ARBA" id="ARBA00022821"/>
    </source>
</evidence>
<keyword evidence="3" id="KW-0295">Fungicide</keyword>
<evidence type="ECO:0000313" key="7">
    <source>
        <dbReference type="EMBL" id="OIT08629.1"/>
    </source>
</evidence>
<name>A0A1J6ITT6_NICAT</name>
<dbReference type="GO" id="GO:0031640">
    <property type="term" value="P:killing of cells of another organism"/>
    <property type="evidence" value="ECO:0007669"/>
    <property type="project" value="UniProtKB-KW"/>
</dbReference>
<comment type="caution">
    <text evidence="7">The sequence shown here is derived from an EMBL/GenBank/DDBJ whole genome shotgun (WGS) entry which is preliminary data.</text>
</comment>
<dbReference type="EMBL" id="MJEQ01000208">
    <property type="protein sequence ID" value="OIT38409.1"/>
    <property type="molecule type" value="Genomic_DNA"/>
</dbReference>
<dbReference type="Gramene" id="OIT08629">
    <property type="protein sequence ID" value="OIT08629"/>
    <property type="gene ID" value="A4A49_62853"/>
</dbReference>
<proteinExistence type="inferred from homology"/>
<organism evidence="7 9">
    <name type="scientific">Nicotiana attenuata</name>
    <name type="common">Coyote tobacco</name>
    <dbReference type="NCBI Taxonomy" id="49451"/>
    <lineage>
        <taxon>Eukaryota</taxon>
        <taxon>Viridiplantae</taxon>
        <taxon>Streptophyta</taxon>
        <taxon>Embryophyta</taxon>
        <taxon>Tracheophyta</taxon>
        <taxon>Spermatophyta</taxon>
        <taxon>Magnoliopsida</taxon>
        <taxon>eudicotyledons</taxon>
        <taxon>Gunneridae</taxon>
        <taxon>Pentapetalae</taxon>
        <taxon>asterids</taxon>
        <taxon>lamiids</taxon>
        <taxon>Solanales</taxon>
        <taxon>Solanaceae</taxon>
        <taxon>Nicotianoideae</taxon>
        <taxon>Nicotianeae</taxon>
        <taxon>Nicotiana</taxon>
    </lineage>
</organism>
<keyword evidence="5" id="KW-1015">Disulfide bond</keyword>
<keyword evidence="2" id="KW-0929">Antimicrobial</keyword>
<evidence type="ECO:0000313" key="9">
    <source>
        <dbReference type="Proteomes" id="UP000187609"/>
    </source>
</evidence>
<keyword evidence="4" id="KW-0611">Plant defense</keyword>
<protein>
    <recommendedName>
        <fullName evidence="10">Defensin-like protein</fullName>
    </recommendedName>
</protein>
<reference evidence="7 9" key="1">
    <citation type="submission" date="2016-11" db="EMBL/GenBank/DDBJ databases">
        <title>The genome of Nicotiana attenuata.</title>
        <authorList>
            <person name="Xu S."/>
            <person name="Brockmoeller T."/>
            <person name="Gaquerel E."/>
            <person name="Navarro A."/>
            <person name="Kuhl H."/>
            <person name="Gase K."/>
            <person name="Ling Z."/>
            <person name="Zhou W."/>
            <person name="Kreitzer C."/>
            <person name="Stanke M."/>
            <person name="Tang H."/>
            <person name="Lyons E."/>
            <person name="Pandey P."/>
            <person name="Pandey S.P."/>
            <person name="Timmermann B."/>
            <person name="Baldwin I.T."/>
        </authorList>
    </citation>
    <scope>NUCLEOTIDE SEQUENCE [LARGE SCALE GENOMIC DNA]</scope>
    <source>
        <strain evidence="9">cv. UT</strain>
        <strain evidence="7">UT</strain>
        <tissue evidence="7">Leaves</tissue>
    </source>
</reference>
<dbReference type="SMR" id="A0A1J6ITT6"/>
<sequence length="81" mass="8741">MAKLLTFVLLVAALFLVGTMIPSTKAAKTCYQIHTEILCDQGKVEPKCLPFCKQKFGPQAGGQCIENIGVEGPFCACNYPC</sequence>
<keyword evidence="6" id="KW-0732">Signal</keyword>
<evidence type="ECO:0000256" key="6">
    <source>
        <dbReference type="SAM" id="SignalP"/>
    </source>
</evidence>
<comment type="similarity">
    <text evidence="1">Belongs to the DEFL family.</text>
</comment>
<dbReference type="Pfam" id="PF07333">
    <property type="entry name" value="SLR1-BP"/>
    <property type="match status" value="1"/>
</dbReference>
<dbReference type="EMBL" id="MJEQ01037183">
    <property type="protein sequence ID" value="OIT08629.1"/>
    <property type="molecule type" value="Genomic_DNA"/>
</dbReference>
<dbReference type="InterPro" id="IPR010851">
    <property type="entry name" value="DEFL"/>
</dbReference>
<dbReference type="GO" id="GO:0050832">
    <property type="term" value="P:defense response to fungus"/>
    <property type="evidence" value="ECO:0007669"/>
    <property type="project" value="UniProtKB-KW"/>
</dbReference>
<evidence type="ECO:0000256" key="3">
    <source>
        <dbReference type="ARBA" id="ARBA00022577"/>
    </source>
</evidence>
<dbReference type="OMA" id="KTCYQIH"/>
<feature type="chain" id="PRO_5036308901" description="Defensin-like protein" evidence="6">
    <location>
        <begin position="27"/>
        <end position="81"/>
    </location>
</feature>
<keyword evidence="9" id="KW-1185">Reference proteome</keyword>